<accession>A0A845BPD2</accession>
<organism evidence="1 2">
    <name type="scientific">Craterilacuibacter sinensis</name>
    <dbReference type="NCBI Taxonomy" id="2686017"/>
    <lineage>
        <taxon>Bacteria</taxon>
        <taxon>Pseudomonadati</taxon>
        <taxon>Pseudomonadota</taxon>
        <taxon>Betaproteobacteria</taxon>
        <taxon>Neisseriales</taxon>
        <taxon>Neisseriaceae</taxon>
        <taxon>Craterilacuibacter</taxon>
    </lineage>
</organism>
<evidence type="ECO:0000313" key="1">
    <source>
        <dbReference type="EMBL" id="MXR37240.1"/>
    </source>
</evidence>
<dbReference type="Proteomes" id="UP000467214">
    <property type="component" value="Unassembled WGS sequence"/>
</dbReference>
<keyword evidence="2" id="KW-1185">Reference proteome</keyword>
<evidence type="ECO:0008006" key="3">
    <source>
        <dbReference type="Google" id="ProtNLM"/>
    </source>
</evidence>
<protein>
    <recommendedName>
        <fullName evidence="3">Replication protein</fullName>
    </recommendedName>
</protein>
<reference evidence="1 2" key="1">
    <citation type="submission" date="2019-12" db="EMBL/GenBank/DDBJ databases">
        <title>Neisseriaceae gen. nov. sp. Genome sequencing and assembly.</title>
        <authorList>
            <person name="Liu Z."/>
            <person name="Li A."/>
        </authorList>
    </citation>
    <scope>NUCLEOTIDE SEQUENCE [LARGE SCALE GENOMIC DNA]</scope>
    <source>
        <strain evidence="1 2">B2N2-7</strain>
    </source>
</reference>
<evidence type="ECO:0000313" key="2">
    <source>
        <dbReference type="Proteomes" id="UP000467214"/>
    </source>
</evidence>
<dbReference type="EMBL" id="WSSB01000008">
    <property type="protein sequence ID" value="MXR37240.1"/>
    <property type="molecule type" value="Genomic_DNA"/>
</dbReference>
<sequence length="209" mass="24013">MSNISVFDPQAEQQPRKAHPSAAAYVLSRFSSIYRGRLDKSLPSVESVRAWVAEMDHHLKRCRISREQIDMALQRAVDGYEWPPLEVPVFLQLCSKLPDLELAFSEVQRYAYARQMGEVVRDAQGREQALSHPALHWAADRLGWDVVRNSSYKKVTKRWREAVDEVMQWPSWPSPTPLRITDAGGLRTAGAHRQAMEEARRILKQRHSA</sequence>
<proteinExistence type="predicted"/>
<name>A0A845BPD2_9NEIS</name>
<dbReference type="RefSeq" id="WP_160796725.1">
    <property type="nucleotide sequence ID" value="NZ_WSSB01000008.1"/>
</dbReference>
<gene>
    <name evidence="1" type="ORF">GQF02_09675</name>
</gene>
<comment type="caution">
    <text evidence="1">The sequence shown here is derived from an EMBL/GenBank/DDBJ whole genome shotgun (WGS) entry which is preliminary data.</text>
</comment>
<dbReference type="AlphaFoldDB" id="A0A845BPD2"/>